<dbReference type="AlphaFoldDB" id="A0A2P2NL02"/>
<name>A0A2P2NL02_RHIMU</name>
<dbReference type="EMBL" id="GGEC01062659">
    <property type="protein sequence ID" value="MBX43143.1"/>
    <property type="molecule type" value="Transcribed_RNA"/>
</dbReference>
<proteinExistence type="predicted"/>
<accession>A0A2P2NL02</accession>
<evidence type="ECO:0000313" key="1">
    <source>
        <dbReference type="EMBL" id="MBX43143.1"/>
    </source>
</evidence>
<reference evidence="1" key="1">
    <citation type="submission" date="2018-02" db="EMBL/GenBank/DDBJ databases">
        <title>Rhizophora mucronata_Transcriptome.</title>
        <authorList>
            <person name="Meera S.P."/>
            <person name="Sreeshan A."/>
            <person name="Augustine A."/>
        </authorList>
    </citation>
    <scope>NUCLEOTIDE SEQUENCE</scope>
    <source>
        <tissue evidence="1">Leaf</tissue>
    </source>
</reference>
<organism evidence="1">
    <name type="scientific">Rhizophora mucronata</name>
    <name type="common">Asiatic mangrove</name>
    <dbReference type="NCBI Taxonomy" id="61149"/>
    <lineage>
        <taxon>Eukaryota</taxon>
        <taxon>Viridiplantae</taxon>
        <taxon>Streptophyta</taxon>
        <taxon>Embryophyta</taxon>
        <taxon>Tracheophyta</taxon>
        <taxon>Spermatophyta</taxon>
        <taxon>Magnoliopsida</taxon>
        <taxon>eudicotyledons</taxon>
        <taxon>Gunneridae</taxon>
        <taxon>Pentapetalae</taxon>
        <taxon>rosids</taxon>
        <taxon>fabids</taxon>
        <taxon>Malpighiales</taxon>
        <taxon>Rhizophoraceae</taxon>
        <taxon>Rhizophora</taxon>
    </lineage>
</organism>
<protein>
    <submittedName>
        <fullName evidence="1">Uncharacterized protein</fullName>
    </submittedName>
</protein>
<sequence length="100" mass="11560">MLLFCNSTWRRFVRFPITPDRVPERDWLGAPRPITRFSGEQVIIAQLQGSTESPSQLFKTPCGSSNASFTLIKASTSWLRGSYEEERVARQRQIIERTNR</sequence>